<dbReference type="InterPro" id="IPR036388">
    <property type="entry name" value="WH-like_DNA-bd_sf"/>
</dbReference>
<dbReference type="PROSITE" id="PS51118">
    <property type="entry name" value="HTH_HXLR"/>
    <property type="match status" value="1"/>
</dbReference>
<evidence type="ECO:0000313" key="3">
    <source>
        <dbReference type="EMBL" id="MBC6469317.1"/>
    </source>
</evidence>
<comment type="caution">
    <text evidence="3">The sequence shown here is derived from an EMBL/GenBank/DDBJ whole genome shotgun (WGS) entry which is preliminary data.</text>
</comment>
<reference evidence="3 4" key="1">
    <citation type="submission" date="2020-06" db="EMBL/GenBank/DDBJ databases">
        <title>Actinomadura xiongansis sp. nov., isolated from soil of Baiyangdian.</title>
        <authorList>
            <person name="Zhang X."/>
        </authorList>
    </citation>
    <scope>NUCLEOTIDE SEQUENCE [LARGE SCALE GENOMIC DNA]</scope>
    <source>
        <strain evidence="3 4">HBUM206468</strain>
    </source>
</reference>
<dbReference type="SUPFAM" id="SSF46785">
    <property type="entry name" value="Winged helix' DNA-binding domain"/>
    <property type="match status" value="1"/>
</dbReference>
<accession>A0ABR7LXU3</accession>
<dbReference type="InterPro" id="IPR002577">
    <property type="entry name" value="HTH_HxlR"/>
</dbReference>
<organism evidence="3 4">
    <name type="scientific">Actinomadura alba</name>
    <dbReference type="NCBI Taxonomy" id="406431"/>
    <lineage>
        <taxon>Bacteria</taxon>
        <taxon>Bacillati</taxon>
        <taxon>Actinomycetota</taxon>
        <taxon>Actinomycetes</taxon>
        <taxon>Streptosporangiales</taxon>
        <taxon>Thermomonosporaceae</taxon>
        <taxon>Actinomadura</taxon>
    </lineage>
</organism>
<proteinExistence type="predicted"/>
<protein>
    <submittedName>
        <fullName evidence="3">Helix-turn-helix transcriptional regulator</fullName>
    </submittedName>
</protein>
<name>A0ABR7LXU3_9ACTN</name>
<evidence type="ECO:0000256" key="1">
    <source>
        <dbReference type="SAM" id="MobiDB-lite"/>
    </source>
</evidence>
<feature type="region of interest" description="Disordered" evidence="1">
    <location>
        <begin position="1"/>
        <end position="24"/>
    </location>
</feature>
<keyword evidence="4" id="KW-1185">Reference proteome</keyword>
<evidence type="ECO:0000259" key="2">
    <source>
        <dbReference type="PROSITE" id="PS51118"/>
    </source>
</evidence>
<feature type="domain" description="HTH hxlR-type" evidence="2">
    <location>
        <begin position="1"/>
        <end position="62"/>
    </location>
</feature>
<dbReference type="Proteomes" id="UP000805614">
    <property type="component" value="Unassembled WGS sequence"/>
</dbReference>
<dbReference type="Gene3D" id="1.10.10.10">
    <property type="entry name" value="Winged helix-like DNA-binding domain superfamily/Winged helix DNA-binding domain"/>
    <property type="match status" value="1"/>
</dbReference>
<dbReference type="InterPro" id="IPR036390">
    <property type="entry name" value="WH_DNA-bd_sf"/>
</dbReference>
<evidence type="ECO:0000313" key="4">
    <source>
        <dbReference type="Proteomes" id="UP000805614"/>
    </source>
</evidence>
<dbReference type="Pfam" id="PF01638">
    <property type="entry name" value="HxlR"/>
    <property type="match status" value="1"/>
</dbReference>
<gene>
    <name evidence="3" type="ORF">HKK74_28035</name>
</gene>
<dbReference type="EMBL" id="JABVEC010000025">
    <property type="protein sequence ID" value="MBC6469317.1"/>
    <property type="molecule type" value="Genomic_DNA"/>
</dbReference>
<sequence>MPSSASPTEASSSRQVTTSVSRDVYDEVPPRVEYALTEPGVALGIALQPLGLWGREHVLGHAG</sequence>
<feature type="compositionally biased region" description="Low complexity" evidence="1">
    <location>
        <begin position="1"/>
        <end position="22"/>
    </location>
</feature>